<dbReference type="InterPro" id="IPR045900">
    <property type="entry name" value="Peroxisomal_Ade_carrier"/>
</dbReference>
<dbReference type="GO" id="GO:0006635">
    <property type="term" value="P:fatty acid beta-oxidation"/>
    <property type="evidence" value="ECO:0007669"/>
    <property type="project" value="InterPro"/>
</dbReference>
<dbReference type="Pfam" id="PF00153">
    <property type="entry name" value="Mito_carr"/>
    <property type="match status" value="2"/>
</dbReference>
<evidence type="ECO:0000256" key="10">
    <source>
        <dbReference type="RuleBase" id="RU000488"/>
    </source>
</evidence>
<keyword evidence="6" id="KW-1133">Transmembrane helix</keyword>
<evidence type="ECO:0008006" key="13">
    <source>
        <dbReference type="Google" id="ProtNLM"/>
    </source>
</evidence>
<dbReference type="SUPFAM" id="SSF103506">
    <property type="entry name" value="Mitochondrial carrier"/>
    <property type="match status" value="1"/>
</dbReference>
<dbReference type="PROSITE" id="PS50920">
    <property type="entry name" value="SOLCAR"/>
    <property type="match status" value="2"/>
</dbReference>
<dbReference type="PANTHER" id="PTHR46650">
    <property type="entry name" value="PEROXISOMAL ADENINE NUCLEOTIDE TRANSPORTER 1"/>
    <property type="match status" value="1"/>
</dbReference>
<evidence type="ECO:0000256" key="8">
    <source>
        <dbReference type="ARBA" id="ARBA00023140"/>
    </source>
</evidence>
<dbReference type="PANTHER" id="PTHR46650:SF1">
    <property type="entry name" value="PEROXISOMAL ADENINE NUCLEOTIDE TRANSPORTER 1"/>
    <property type="match status" value="1"/>
</dbReference>
<gene>
    <name evidence="11" type="ORF">PGLA1383_LOCUS51470</name>
</gene>
<evidence type="ECO:0000256" key="5">
    <source>
        <dbReference type="ARBA" id="ARBA00022737"/>
    </source>
</evidence>
<comment type="subcellular location">
    <subcellularLocation>
        <location evidence="1">Peroxisome membrane</location>
        <topology evidence="1">Multi-pass membrane protein</topology>
    </subcellularLocation>
</comment>
<keyword evidence="12" id="KW-1185">Reference proteome</keyword>
<name>A0A813HEE1_POLGL</name>
<comment type="similarity">
    <text evidence="2 10">Belongs to the mitochondrial carrier (TC 2.A.29) family.</text>
</comment>
<evidence type="ECO:0000256" key="3">
    <source>
        <dbReference type="ARBA" id="ARBA00022448"/>
    </source>
</evidence>
<dbReference type="AlphaFoldDB" id="A0A813HEE1"/>
<dbReference type="InterPro" id="IPR018108">
    <property type="entry name" value="MCP_transmembrane"/>
</dbReference>
<dbReference type="GO" id="GO:0015217">
    <property type="term" value="F:ADP transmembrane transporter activity"/>
    <property type="evidence" value="ECO:0007669"/>
    <property type="project" value="InterPro"/>
</dbReference>
<keyword evidence="4 9" id="KW-0812">Transmembrane</keyword>
<feature type="repeat" description="Solcar" evidence="9">
    <location>
        <begin position="3"/>
        <end position="88"/>
    </location>
</feature>
<dbReference type="InterPro" id="IPR023395">
    <property type="entry name" value="MCP_dom_sf"/>
</dbReference>
<evidence type="ECO:0000256" key="1">
    <source>
        <dbReference type="ARBA" id="ARBA00004585"/>
    </source>
</evidence>
<organism evidence="11 12">
    <name type="scientific">Polarella glacialis</name>
    <name type="common">Dinoflagellate</name>
    <dbReference type="NCBI Taxonomy" id="89957"/>
    <lineage>
        <taxon>Eukaryota</taxon>
        <taxon>Sar</taxon>
        <taxon>Alveolata</taxon>
        <taxon>Dinophyceae</taxon>
        <taxon>Suessiales</taxon>
        <taxon>Suessiaceae</taxon>
        <taxon>Polarella</taxon>
    </lineage>
</organism>
<dbReference type="GO" id="GO:0007031">
    <property type="term" value="P:peroxisome organization"/>
    <property type="evidence" value="ECO:0007669"/>
    <property type="project" value="TreeGrafter"/>
</dbReference>
<evidence type="ECO:0000256" key="4">
    <source>
        <dbReference type="ARBA" id="ARBA00022692"/>
    </source>
</evidence>
<keyword evidence="8" id="KW-0576">Peroxisome</keyword>
<evidence type="ECO:0000313" key="12">
    <source>
        <dbReference type="Proteomes" id="UP000654075"/>
    </source>
</evidence>
<keyword evidence="5" id="KW-0677">Repeat</keyword>
<evidence type="ECO:0000256" key="9">
    <source>
        <dbReference type="PROSITE-ProRule" id="PRU00282"/>
    </source>
</evidence>
<dbReference type="OMA" id="ALEGMNQ"/>
<evidence type="ECO:0000256" key="6">
    <source>
        <dbReference type="ARBA" id="ARBA00022989"/>
    </source>
</evidence>
<dbReference type="Proteomes" id="UP000654075">
    <property type="component" value="Unassembled WGS sequence"/>
</dbReference>
<dbReference type="OrthoDB" id="446044at2759"/>
<evidence type="ECO:0000313" key="11">
    <source>
        <dbReference type="EMBL" id="CAE8635897.1"/>
    </source>
</evidence>
<keyword evidence="3 10" id="KW-0813">Transport</keyword>
<comment type="caution">
    <text evidence="11">The sequence shown here is derived from an EMBL/GenBank/DDBJ whole genome shotgun (WGS) entry which is preliminary data.</text>
</comment>
<accession>A0A813HEE1</accession>
<dbReference type="GO" id="GO:0005778">
    <property type="term" value="C:peroxisomal membrane"/>
    <property type="evidence" value="ECO:0007669"/>
    <property type="project" value="UniProtKB-SubCell"/>
</dbReference>
<proteinExistence type="inferred from homology"/>
<dbReference type="GO" id="GO:0005347">
    <property type="term" value="F:ATP transmembrane transporter activity"/>
    <property type="evidence" value="ECO:0007669"/>
    <property type="project" value="InterPro"/>
</dbReference>
<dbReference type="EMBL" id="CAJNNV010031368">
    <property type="protein sequence ID" value="CAE8635897.1"/>
    <property type="molecule type" value="Genomic_DNA"/>
</dbReference>
<sequence length="282" mass="30240">MAMDLLAEGLVGGVGGLLGRLAAFPFDTLKVKMATSNTPNVGLAALLRSILATEGVAGLYRGLIPFSALEGMNQKFLYLMAFTYIKRLHERLLGRTPGTAATVLCGYVSDLVCVPISMPFEALTVQLQAAPPDASKSAIIRKAFTREGILSALKSGRAYFVLSLKPGFEFAIFDRIKQSILESRGAVPGADLRPLTAFLLGAVSRAIATCFVYPYARGKALSQARLAPSAYAAVCTVFETEGALALYRGLSMEVMRGMTQSAVMFAVMEQVRAAIRKRLRLS</sequence>
<reference evidence="11" key="1">
    <citation type="submission" date="2021-02" db="EMBL/GenBank/DDBJ databases">
        <authorList>
            <person name="Dougan E. K."/>
            <person name="Rhodes N."/>
            <person name="Thang M."/>
            <person name="Chan C."/>
        </authorList>
    </citation>
    <scope>NUCLEOTIDE SEQUENCE</scope>
</reference>
<dbReference type="Gene3D" id="1.50.40.10">
    <property type="entry name" value="Mitochondrial carrier domain"/>
    <property type="match status" value="2"/>
</dbReference>
<evidence type="ECO:0000256" key="2">
    <source>
        <dbReference type="ARBA" id="ARBA00006375"/>
    </source>
</evidence>
<protein>
    <recommendedName>
        <fullName evidence="13">Mitochondrial carrier protein</fullName>
    </recommendedName>
</protein>
<keyword evidence="7 9" id="KW-0472">Membrane</keyword>
<evidence type="ECO:0000256" key="7">
    <source>
        <dbReference type="ARBA" id="ARBA00023136"/>
    </source>
</evidence>
<feature type="repeat" description="Solcar" evidence="9">
    <location>
        <begin position="192"/>
        <end position="274"/>
    </location>
</feature>